<evidence type="ECO:0000313" key="2">
    <source>
        <dbReference type="EMBL" id="KZC10608.1"/>
    </source>
</evidence>
<sequence length="77" mass="8926">MVQQFPDRNRPSLSVFANIIEKFQKTGNVNNKTRNRAKRATDDGKTIHIVAAVIRDPHVSTRQLERESDINRRSILR</sequence>
<reference evidence="2 3" key="1">
    <citation type="submission" date="2015-07" db="EMBL/GenBank/DDBJ databases">
        <title>The genome of Dufourea novaeangliae.</title>
        <authorList>
            <person name="Pan H."/>
            <person name="Kapheim K."/>
        </authorList>
    </citation>
    <scope>NUCLEOTIDE SEQUENCE [LARGE SCALE GENOMIC DNA]</scope>
    <source>
        <strain evidence="2">0120121106</strain>
        <tissue evidence="2">Whole body</tissue>
    </source>
</reference>
<keyword evidence="3" id="KW-1185">Reference proteome</keyword>
<dbReference type="EMBL" id="KQ434893">
    <property type="protein sequence ID" value="KZC10608.1"/>
    <property type="molecule type" value="Genomic_DNA"/>
</dbReference>
<evidence type="ECO:0000313" key="3">
    <source>
        <dbReference type="Proteomes" id="UP000076502"/>
    </source>
</evidence>
<gene>
    <name evidence="2" type="ORF">WN55_00360</name>
</gene>
<organism evidence="2 3">
    <name type="scientific">Dufourea novaeangliae</name>
    <name type="common">Sweat bee</name>
    <dbReference type="NCBI Taxonomy" id="178035"/>
    <lineage>
        <taxon>Eukaryota</taxon>
        <taxon>Metazoa</taxon>
        <taxon>Ecdysozoa</taxon>
        <taxon>Arthropoda</taxon>
        <taxon>Hexapoda</taxon>
        <taxon>Insecta</taxon>
        <taxon>Pterygota</taxon>
        <taxon>Neoptera</taxon>
        <taxon>Endopterygota</taxon>
        <taxon>Hymenoptera</taxon>
        <taxon>Apocrita</taxon>
        <taxon>Aculeata</taxon>
        <taxon>Apoidea</taxon>
        <taxon>Anthophila</taxon>
        <taxon>Halictidae</taxon>
        <taxon>Rophitinae</taxon>
        <taxon>Dufourea</taxon>
    </lineage>
</organism>
<evidence type="ECO:0000259" key="1">
    <source>
        <dbReference type="Pfam" id="PF16087"/>
    </source>
</evidence>
<dbReference type="InterPro" id="IPR032135">
    <property type="entry name" value="DUF4817"/>
</dbReference>
<accession>A0A154PH16</accession>
<name>A0A154PH16_DUFNO</name>
<protein>
    <recommendedName>
        <fullName evidence="1">DUF4817 domain-containing protein</fullName>
    </recommendedName>
</protein>
<proteinExistence type="predicted"/>
<dbReference type="Proteomes" id="UP000076502">
    <property type="component" value="Unassembled WGS sequence"/>
</dbReference>
<dbReference type="Pfam" id="PF16087">
    <property type="entry name" value="DUF4817"/>
    <property type="match status" value="1"/>
</dbReference>
<dbReference type="AlphaFoldDB" id="A0A154PH16"/>
<feature type="domain" description="DUF4817" evidence="1">
    <location>
        <begin position="3"/>
        <end position="30"/>
    </location>
</feature>